<organism evidence="1">
    <name type="scientific">uncultured Solirubrobacteraceae bacterium</name>
    <dbReference type="NCBI Taxonomy" id="1162706"/>
    <lineage>
        <taxon>Bacteria</taxon>
        <taxon>Bacillati</taxon>
        <taxon>Actinomycetota</taxon>
        <taxon>Thermoleophilia</taxon>
        <taxon>Solirubrobacterales</taxon>
        <taxon>Solirubrobacteraceae</taxon>
        <taxon>environmental samples</taxon>
    </lineage>
</organism>
<sequence>MMALTTGRFAEAEEVASLVALLASPLSASTTGAEFVLDSGAVKTT</sequence>
<accession>A0A6J4SX16</accession>
<dbReference type="EMBL" id="CADCVT010000233">
    <property type="protein sequence ID" value="CAA9507467.1"/>
    <property type="molecule type" value="Genomic_DNA"/>
</dbReference>
<dbReference type="Gene3D" id="3.40.50.720">
    <property type="entry name" value="NAD(P)-binding Rossmann-like Domain"/>
    <property type="match status" value="1"/>
</dbReference>
<gene>
    <name evidence="1" type="ORF">AVDCRST_MAG85-2128</name>
</gene>
<dbReference type="SUPFAM" id="SSF51735">
    <property type="entry name" value="NAD(P)-binding Rossmann-fold domains"/>
    <property type="match status" value="1"/>
</dbReference>
<dbReference type="Pfam" id="PF13561">
    <property type="entry name" value="adh_short_C2"/>
    <property type="match status" value="1"/>
</dbReference>
<reference evidence="1" key="1">
    <citation type="submission" date="2020-02" db="EMBL/GenBank/DDBJ databases">
        <authorList>
            <person name="Meier V. D."/>
        </authorList>
    </citation>
    <scope>NUCLEOTIDE SEQUENCE</scope>
    <source>
        <strain evidence="1">AVDCRST_MAG85</strain>
    </source>
</reference>
<dbReference type="AlphaFoldDB" id="A0A6J4SX16"/>
<proteinExistence type="predicted"/>
<evidence type="ECO:0000313" key="1">
    <source>
        <dbReference type="EMBL" id="CAA9507467.1"/>
    </source>
</evidence>
<dbReference type="InterPro" id="IPR002347">
    <property type="entry name" value="SDR_fam"/>
</dbReference>
<dbReference type="InterPro" id="IPR036291">
    <property type="entry name" value="NAD(P)-bd_dom_sf"/>
</dbReference>
<name>A0A6J4SX16_9ACTN</name>
<protein>
    <submittedName>
        <fullName evidence="1">Uncharacterized protein</fullName>
    </submittedName>
</protein>